<evidence type="ECO:0000256" key="1">
    <source>
        <dbReference type="SAM" id="Phobius"/>
    </source>
</evidence>
<evidence type="ECO:0000313" key="2">
    <source>
        <dbReference type="EMBL" id="CAD9236866.1"/>
    </source>
</evidence>
<organism evidence="2">
    <name type="scientific">Compsopogon caeruleus</name>
    <dbReference type="NCBI Taxonomy" id="31354"/>
    <lineage>
        <taxon>Eukaryota</taxon>
        <taxon>Rhodophyta</taxon>
        <taxon>Compsopogonophyceae</taxon>
        <taxon>Compsopogonales</taxon>
        <taxon>Compsopogonaceae</taxon>
        <taxon>Compsopogon</taxon>
    </lineage>
</organism>
<protein>
    <submittedName>
        <fullName evidence="2">Uncharacterized protein</fullName>
    </submittedName>
</protein>
<keyword evidence="1" id="KW-1133">Transmembrane helix</keyword>
<dbReference type="EMBL" id="HBGH01016207">
    <property type="protein sequence ID" value="CAD9236866.1"/>
    <property type="molecule type" value="Transcribed_RNA"/>
</dbReference>
<proteinExistence type="predicted"/>
<name>A0A7S1THD6_9RHOD</name>
<keyword evidence="1" id="KW-0812">Transmembrane</keyword>
<keyword evidence="1" id="KW-0472">Membrane</keyword>
<accession>A0A7S1THD6</accession>
<sequence length="128" mass="14527">MEPLDLTPVLSRRLARWHDLVPVVTRLKQGNRNLPRVHLRHGEYGEWKHLESAVVAMEETKGRLAKVVTDYVALEVVSGQQTPVDLRALGPVFWHPLVALLVVSAFAMFLIVAISWMPSWRFLGVIPE</sequence>
<feature type="transmembrane region" description="Helical" evidence="1">
    <location>
        <begin position="93"/>
        <end position="114"/>
    </location>
</feature>
<dbReference type="AlphaFoldDB" id="A0A7S1THD6"/>
<gene>
    <name evidence="2" type="ORF">CCAE0312_LOCUS8963</name>
</gene>
<reference evidence="2" key="1">
    <citation type="submission" date="2021-01" db="EMBL/GenBank/DDBJ databases">
        <authorList>
            <person name="Corre E."/>
            <person name="Pelletier E."/>
            <person name="Niang G."/>
            <person name="Scheremetjew M."/>
            <person name="Finn R."/>
            <person name="Kale V."/>
            <person name="Holt S."/>
            <person name="Cochrane G."/>
            <person name="Meng A."/>
            <person name="Brown T."/>
            <person name="Cohen L."/>
        </authorList>
    </citation>
    <scope>NUCLEOTIDE SEQUENCE</scope>
    <source>
        <strain evidence="2">SAG 36.94</strain>
    </source>
</reference>